<keyword evidence="4" id="KW-1185">Reference proteome</keyword>
<feature type="compositionally biased region" description="Basic and acidic residues" evidence="1">
    <location>
        <begin position="67"/>
        <end position="79"/>
    </location>
</feature>
<dbReference type="InterPro" id="IPR029476">
    <property type="entry name" value="DNase_NucA_NucB"/>
</dbReference>
<comment type="caution">
    <text evidence="3">The sequence shown here is derived from an EMBL/GenBank/DDBJ whole genome shotgun (WGS) entry which is preliminary data.</text>
</comment>
<dbReference type="Pfam" id="PF14040">
    <property type="entry name" value="DNase_NucA_NucB"/>
    <property type="match status" value="1"/>
</dbReference>
<protein>
    <submittedName>
        <fullName evidence="3">DNA-entry nuclease</fullName>
    </submittedName>
</protein>
<proteinExistence type="predicted"/>
<evidence type="ECO:0000313" key="3">
    <source>
        <dbReference type="EMBL" id="RQW11767.1"/>
    </source>
</evidence>
<feature type="domain" description="Deoxyribonuclease NucA/NucB" evidence="2">
    <location>
        <begin position="68"/>
        <end position="134"/>
    </location>
</feature>
<evidence type="ECO:0000313" key="4">
    <source>
        <dbReference type="Proteomes" id="UP000282529"/>
    </source>
</evidence>
<name>A0A3N9P8V7_9BACL</name>
<accession>A0A3N9P8V7</accession>
<reference evidence="3 4" key="1">
    <citation type="submission" date="2018-11" db="EMBL/GenBank/DDBJ databases">
        <title>Genome sequence of strain 7197.</title>
        <authorList>
            <person name="Gao J."/>
            <person name="Sun J."/>
        </authorList>
    </citation>
    <scope>NUCLEOTIDE SEQUENCE [LARGE SCALE GENOMIC DNA]</scope>
    <source>
        <strain evidence="3 4">7197</strain>
    </source>
</reference>
<dbReference type="OrthoDB" id="1906360at2"/>
<organism evidence="3 4">
    <name type="scientific">Paenibacillus rhizophilus</name>
    <dbReference type="NCBI Taxonomy" id="1850366"/>
    <lineage>
        <taxon>Bacteria</taxon>
        <taxon>Bacillati</taxon>
        <taxon>Bacillota</taxon>
        <taxon>Bacilli</taxon>
        <taxon>Bacillales</taxon>
        <taxon>Paenibacillaceae</taxon>
        <taxon>Paenibacillus</taxon>
    </lineage>
</organism>
<dbReference type="AlphaFoldDB" id="A0A3N9P8V7"/>
<dbReference type="Proteomes" id="UP000282529">
    <property type="component" value="Unassembled WGS sequence"/>
</dbReference>
<evidence type="ECO:0000259" key="2">
    <source>
        <dbReference type="Pfam" id="PF14040"/>
    </source>
</evidence>
<dbReference type="EMBL" id="RQPI01000005">
    <property type="protein sequence ID" value="RQW11767.1"/>
    <property type="molecule type" value="Genomic_DNA"/>
</dbReference>
<feature type="region of interest" description="Disordered" evidence="1">
    <location>
        <begin position="67"/>
        <end position="86"/>
    </location>
</feature>
<gene>
    <name evidence="3" type="ORF">EH198_11265</name>
</gene>
<sequence>MIYLLAMLLLLLLLSYLAEQNGWDIGNSPSSDSEVVQLIFPTNEYPETAKHIEKAISKGEPRICTIDREGAEENRRESLKGIPSKKHYDRDEWPMAMCREGGTGADIAYISPADNRGAGGWVGNQLEKYEDGTRVEFIIK</sequence>
<evidence type="ECO:0000256" key="1">
    <source>
        <dbReference type="SAM" id="MobiDB-lite"/>
    </source>
</evidence>